<protein>
    <recommendedName>
        <fullName evidence="3">BEN domain-containing protein</fullName>
    </recommendedName>
</protein>
<dbReference type="InParanoid" id="A0A7M7SXH4"/>
<reference evidence="5" key="1">
    <citation type="submission" date="2015-02" db="EMBL/GenBank/DDBJ databases">
        <title>Genome sequencing for Strongylocentrotus purpuratus.</title>
        <authorList>
            <person name="Murali S."/>
            <person name="Liu Y."/>
            <person name="Vee V."/>
            <person name="English A."/>
            <person name="Wang M."/>
            <person name="Skinner E."/>
            <person name="Han Y."/>
            <person name="Muzny D.M."/>
            <person name="Worley K.C."/>
            <person name="Gibbs R.A."/>
        </authorList>
    </citation>
    <scope>NUCLEOTIDE SEQUENCE</scope>
</reference>
<dbReference type="Gene3D" id="1.10.10.2590">
    <property type="entry name" value="BEN domain"/>
    <property type="match status" value="1"/>
</dbReference>
<feature type="region of interest" description="Disordered" evidence="2">
    <location>
        <begin position="1"/>
        <end position="65"/>
    </location>
</feature>
<reference evidence="4" key="2">
    <citation type="submission" date="2021-01" db="UniProtKB">
        <authorList>
            <consortium name="EnsemblMetazoa"/>
        </authorList>
    </citation>
    <scope>IDENTIFICATION</scope>
</reference>
<feature type="coiled-coil region" evidence="1">
    <location>
        <begin position="73"/>
        <end position="100"/>
    </location>
</feature>
<name>A0A7M7SXH4_STRPU</name>
<feature type="region of interest" description="Disordered" evidence="2">
    <location>
        <begin position="177"/>
        <end position="259"/>
    </location>
</feature>
<dbReference type="EnsemblMetazoa" id="XM_003727271">
    <property type="protein sequence ID" value="XP_003727319"/>
    <property type="gene ID" value="LOC100893064"/>
</dbReference>
<evidence type="ECO:0000313" key="4">
    <source>
        <dbReference type="EnsemblMetazoa" id="XP_030838503"/>
    </source>
</evidence>
<dbReference type="GO" id="GO:0003677">
    <property type="term" value="F:DNA binding"/>
    <property type="evidence" value="ECO:0007669"/>
    <property type="project" value="InterPro"/>
</dbReference>
<dbReference type="SMART" id="SM01025">
    <property type="entry name" value="BEN"/>
    <property type="match status" value="1"/>
</dbReference>
<dbReference type="RefSeq" id="XP_003727319.2">
    <property type="nucleotide sequence ID" value="XM_003727271.3"/>
</dbReference>
<dbReference type="PROSITE" id="PS51457">
    <property type="entry name" value="BEN"/>
    <property type="match status" value="1"/>
</dbReference>
<dbReference type="RefSeq" id="XP_030838503.1">
    <property type="nucleotide sequence ID" value="XM_030982643.1"/>
</dbReference>
<evidence type="ECO:0000313" key="5">
    <source>
        <dbReference type="Proteomes" id="UP000007110"/>
    </source>
</evidence>
<feature type="domain" description="BEN" evidence="3">
    <location>
        <begin position="262"/>
        <end position="371"/>
    </location>
</feature>
<dbReference type="GO" id="GO:0045892">
    <property type="term" value="P:negative regulation of DNA-templated transcription"/>
    <property type="evidence" value="ECO:0007669"/>
    <property type="project" value="InterPro"/>
</dbReference>
<evidence type="ECO:0000256" key="2">
    <source>
        <dbReference type="SAM" id="MobiDB-lite"/>
    </source>
</evidence>
<evidence type="ECO:0000256" key="1">
    <source>
        <dbReference type="SAM" id="Coils"/>
    </source>
</evidence>
<dbReference type="InterPro" id="IPR018379">
    <property type="entry name" value="BEN_domain"/>
</dbReference>
<dbReference type="Pfam" id="PF10523">
    <property type="entry name" value="BEN"/>
    <property type="match status" value="1"/>
</dbReference>
<keyword evidence="1" id="KW-0175">Coiled coil</keyword>
<keyword evidence="5" id="KW-1185">Reference proteome</keyword>
<feature type="compositionally biased region" description="Pro residues" evidence="2">
    <location>
        <begin position="47"/>
        <end position="57"/>
    </location>
</feature>
<feature type="compositionally biased region" description="Basic and acidic residues" evidence="2">
    <location>
        <begin position="10"/>
        <end position="23"/>
    </location>
</feature>
<dbReference type="Proteomes" id="UP000007110">
    <property type="component" value="Unassembled WGS sequence"/>
</dbReference>
<dbReference type="OrthoDB" id="10070749at2759"/>
<dbReference type="KEGG" id="spu:100893064"/>
<proteinExistence type="predicted"/>
<accession>A0A7M7SXH4</accession>
<sequence length="371" mass="40716">MCRRQQLCRRKSELHKQRVKEPRSMPSLSKRWRQKSEKFATATCPRPSLPPPQPPKPQEPHDAAVESSLVQVVASLRAEKAILKKKLHESEARNRRLQGELLDKIPTLTKEIASLVNRFPRPPVPVSAAARQLSRPPATPSPNREQEDKDTPRTFTQTLLAGSASNMCKLTPLNAAPRTQNSAAHPSGQSSPSLNAAPRTKNSAAHPSGQSSPSLNAAPRTQNSAAHPSGQSSPSLNAAPRTQNSAAHPSGQSSPSATITLGHGVEVHRSMMDLIKRQQKHSLFIKDLAVAIFGRATLATSSVDGKKSPRHAKLQDHVAKPALDPLKLDVLKGCFTERLQDTNLSEDEKREELKKIKRYLAEKIQDLCRVR</sequence>
<dbReference type="EnsemblMetazoa" id="XM_030982643">
    <property type="protein sequence ID" value="XP_030838503"/>
    <property type="gene ID" value="LOC100893064"/>
</dbReference>
<feature type="region of interest" description="Disordered" evidence="2">
    <location>
        <begin position="119"/>
        <end position="152"/>
    </location>
</feature>
<dbReference type="PANTHER" id="PTHR14628">
    <property type="entry name" value="BEN DOMAIN-CONTAINING PROTEIN 5"/>
    <property type="match status" value="1"/>
</dbReference>
<dbReference type="AlphaFoldDB" id="A0A7M7SXH4"/>
<dbReference type="GeneID" id="100893064"/>
<dbReference type="InterPro" id="IPR040391">
    <property type="entry name" value="BEND5"/>
</dbReference>
<evidence type="ECO:0000259" key="3">
    <source>
        <dbReference type="PROSITE" id="PS51457"/>
    </source>
</evidence>
<dbReference type="PANTHER" id="PTHR14628:SF1">
    <property type="entry name" value="BEN DOMAIN-CONTAINING PROTEIN 5"/>
    <property type="match status" value="1"/>
</dbReference>
<organism evidence="4 5">
    <name type="scientific">Strongylocentrotus purpuratus</name>
    <name type="common">Purple sea urchin</name>
    <dbReference type="NCBI Taxonomy" id="7668"/>
    <lineage>
        <taxon>Eukaryota</taxon>
        <taxon>Metazoa</taxon>
        <taxon>Echinodermata</taxon>
        <taxon>Eleutherozoa</taxon>
        <taxon>Echinozoa</taxon>
        <taxon>Echinoidea</taxon>
        <taxon>Euechinoidea</taxon>
        <taxon>Echinacea</taxon>
        <taxon>Camarodonta</taxon>
        <taxon>Echinidea</taxon>
        <taxon>Strongylocentrotidae</taxon>
        <taxon>Strongylocentrotus</taxon>
    </lineage>
</organism>